<dbReference type="PIRSF" id="PIRSF022941">
    <property type="entry name" value="ORC6_fun"/>
    <property type="match status" value="1"/>
</dbReference>
<proteinExistence type="inferred from homology"/>
<feature type="compositionally biased region" description="Polar residues" evidence="6">
    <location>
        <begin position="172"/>
        <end position="183"/>
    </location>
</feature>
<feature type="compositionally biased region" description="Acidic residues" evidence="6">
    <location>
        <begin position="192"/>
        <end position="201"/>
    </location>
</feature>
<keyword evidence="7" id="KW-0472">Membrane</keyword>
<keyword evidence="10" id="KW-1185">Reference proteome</keyword>
<evidence type="ECO:0000313" key="9">
    <source>
        <dbReference type="EMBL" id="GMM54453.1"/>
    </source>
</evidence>
<dbReference type="GO" id="GO:0006260">
    <property type="term" value="P:DNA replication"/>
    <property type="evidence" value="ECO:0007669"/>
    <property type="project" value="UniProtKB-KW"/>
</dbReference>
<keyword evidence="7" id="KW-1133">Transmembrane helix</keyword>
<dbReference type="GO" id="GO:0005664">
    <property type="term" value="C:nuclear origin of replication recognition complex"/>
    <property type="evidence" value="ECO:0007669"/>
    <property type="project" value="InterPro"/>
</dbReference>
<evidence type="ECO:0000256" key="2">
    <source>
        <dbReference type="ARBA" id="ARBA00010840"/>
    </source>
</evidence>
<keyword evidence="3" id="KW-0235">DNA replication</keyword>
<feature type="compositionally biased region" description="Acidic residues" evidence="6">
    <location>
        <begin position="249"/>
        <end position="265"/>
    </location>
</feature>
<organism evidence="9 10">
    <name type="scientific">Maudiozyma humilis</name>
    <name type="common">Sour dough yeast</name>
    <name type="synonym">Kazachstania humilis</name>
    <dbReference type="NCBI Taxonomy" id="51915"/>
    <lineage>
        <taxon>Eukaryota</taxon>
        <taxon>Fungi</taxon>
        <taxon>Dikarya</taxon>
        <taxon>Ascomycota</taxon>
        <taxon>Saccharomycotina</taxon>
        <taxon>Saccharomycetes</taxon>
        <taxon>Saccharomycetales</taxon>
        <taxon>Saccharomycetaceae</taxon>
        <taxon>Maudiozyma</taxon>
    </lineage>
</organism>
<evidence type="ECO:0000256" key="4">
    <source>
        <dbReference type="ARBA" id="ARBA00023125"/>
    </source>
</evidence>
<dbReference type="AlphaFoldDB" id="A0AAV5RSN4"/>
<evidence type="ECO:0000259" key="8">
    <source>
        <dbReference type="Pfam" id="PF05460"/>
    </source>
</evidence>
<feature type="region of interest" description="Disordered" evidence="6">
    <location>
        <begin position="115"/>
        <end position="278"/>
    </location>
</feature>
<evidence type="ECO:0000256" key="3">
    <source>
        <dbReference type="ARBA" id="ARBA00022705"/>
    </source>
</evidence>
<evidence type="ECO:0000256" key="5">
    <source>
        <dbReference type="ARBA" id="ARBA00023242"/>
    </source>
</evidence>
<dbReference type="InterPro" id="IPR016811">
    <property type="entry name" value="ORC6_fun"/>
</dbReference>
<sequence>MSTNQQIQKSILDVLSVDKPELADWSQGYLKKLAAATGTLYNASLNKVVLKQTEETARCHICAFMACQKLQEKSMPDLDFYMDNIPLEPKSVRHIISVFKQNLFQMSPVKSIQWSVSPKKSRKNSPVKNNDRFTATDPKQLRQELFGTPTKRKSPSREGSLSLSVTEALLPLNQSNEPKSVSATPRRKLAFEEDDSADEKEEATKPKETSADTTQDQTTPQSIFGQKTKRSRNLNDPEDSPEKNAVNEKDDDVSEERESTVDIEESPSPSKRAKKKKLSLPNANLLQKKFYKVKPAQVIDLCNVFELPKDVAFHVLDEYFIHSNYLIYTWQLLCGLVMNCVFVAFNERRLKDPRMDHLIMEKMVNEMNCDSAEEVVSCIRIVNELITGQKWFRDLQIANNYYEGHTYNEMIASKLGSMLQRNNILVSDEQYDAWRRGIEQDLSLRPE</sequence>
<evidence type="ECO:0000256" key="7">
    <source>
        <dbReference type="SAM" id="Phobius"/>
    </source>
</evidence>
<keyword evidence="5" id="KW-0539">Nucleus</keyword>
<evidence type="ECO:0000313" key="10">
    <source>
        <dbReference type="Proteomes" id="UP001377567"/>
    </source>
</evidence>
<keyword evidence="7" id="KW-0812">Transmembrane</keyword>
<evidence type="ECO:0000256" key="6">
    <source>
        <dbReference type="SAM" id="MobiDB-lite"/>
    </source>
</evidence>
<dbReference type="InterPro" id="IPR008721">
    <property type="entry name" value="ORC6_cyclin_first"/>
</dbReference>
<protein>
    <submittedName>
        <fullName evidence="9">Origin recognition complex subunit 6</fullName>
    </submittedName>
</protein>
<keyword evidence="4" id="KW-0238">DNA-binding</keyword>
<dbReference type="EMBL" id="BTGD01000003">
    <property type="protein sequence ID" value="GMM54453.1"/>
    <property type="molecule type" value="Genomic_DNA"/>
</dbReference>
<feature type="transmembrane region" description="Helical" evidence="7">
    <location>
        <begin position="325"/>
        <end position="345"/>
    </location>
</feature>
<name>A0AAV5RSN4_MAUHU</name>
<dbReference type="GO" id="GO:0003677">
    <property type="term" value="F:DNA binding"/>
    <property type="evidence" value="ECO:0007669"/>
    <property type="project" value="UniProtKB-KW"/>
</dbReference>
<gene>
    <name evidence="9" type="ORF">DAKH74_010690</name>
</gene>
<reference evidence="9 10" key="1">
    <citation type="journal article" date="2023" name="Elife">
        <title>Identification of key yeast species and microbe-microbe interactions impacting larval growth of Drosophila in the wild.</title>
        <authorList>
            <person name="Mure A."/>
            <person name="Sugiura Y."/>
            <person name="Maeda R."/>
            <person name="Honda K."/>
            <person name="Sakurai N."/>
            <person name="Takahashi Y."/>
            <person name="Watada M."/>
            <person name="Katoh T."/>
            <person name="Gotoh A."/>
            <person name="Gotoh Y."/>
            <person name="Taniguchi I."/>
            <person name="Nakamura K."/>
            <person name="Hayashi T."/>
            <person name="Katayama T."/>
            <person name="Uemura T."/>
            <person name="Hattori Y."/>
        </authorList>
    </citation>
    <scope>NUCLEOTIDE SEQUENCE [LARGE SCALE GENOMIC DNA]</scope>
    <source>
        <strain evidence="9 10">KH-74</strain>
    </source>
</reference>
<comment type="caution">
    <text evidence="9">The sequence shown here is derived from an EMBL/GenBank/DDBJ whole genome shotgun (WGS) entry which is preliminary data.</text>
</comment>
<comment type="subcellular location">
    <subcellularLocation>
        <location evidence="1">Nucleus</location>
    </subcellularLocation>
</comment>
<feature type="compositionally biased region" description="Polar residues" evidence="6">
    <location>
        <begin position="211"/>
        <end position="225"/>
    </location>
</feature>
<dbReference type="Proteomes" id="UP001377567">
    <property type="component" value="Unassembled WGS sequence"/>
</dbReference>
<accession>A0AAV5RSN4</accession>
<comment type="similarity">
    <text evidence="2">Belongs to the ORC6 family.</text>
</comment>
<evidence type="ECO:0000256" key="1">
    <source>
        <dbReference type="ARBA" id="ARBA00004123"/>
    </source>
</evidence>
<feature type="domain" description="ORC6 first cyclin-like" evidence="8">
    <location>
        <begin position="23"/>
        <end position="106"/>
    </location>
</feature>
<dbReference type="Pfam" id="PF05460">
    <property type="entry name" value="ORC6"/>
    <property type="match status" value="1"/>
</dbReference>